<name>A0AAE1L1A7_PETCI</name>
<dbReference type="Proteomes" id="UP001286313">
    <property type="component" value="Unassembled WGS sequence"/>
</dbReference>
<sequence>MVVFCGSESNTILSCDDEPSLFSGEGSNVSEDSVVITLPGLEDYDYDIAYRPCKFQTSTYKLSCLMNNTLFNEPAATAIANVMLQHVFLYSPYSRPPTAQKKTKYACCSPCAYPMPPLITEKEPRETSISVLRPASSWVTQNAKMLPGHVVASHQRLREIVIMAYHHDKAHNVTLAIITIPHSSSAMPHSITAARHVKRQP</sequence>
<accession>A0AAE1L1A7</accession>
<protein>
    <submittedName>
        <fullName evidence="1">Uncharacterized protein</fullName>
    </submittedName>
</protein>
<dbReference type="EMBL" id="JAWQEG010000249">
    <property type="protein sequence ID" value="KAK3892704.1"/>
    <property type="molecule type" value="Genomic_DNA"/>
</dbReference>
<comment type="caution">
    <text evidence="1">The sequence shown here is derived from an EMBL/GenBank/DDBJ whole genome shotgun (WGS) entry which is preliminary data.</text>
</comment>
<evidence type="ECO:0000313" key="1">
    <source>
        <dbReference type="EMBL" id="KAK3892704.1"/>
    </source>
</evidence>
<reference evidence="1" key="1">
    <citation type="submission" date="2023-10" db="EMBL/GenBank/DDBJ databases">
        <title>Genome assemblies of two species of porcelain crab, Petrolisthes cinctipes and Petrolisthes manimaculis (Anomura: Porcellanidae).</title>
        <authorList>
            <person name="Angst P."/>
        </authorList>
    </citation>
    <scope>NUCLEOTIDE SEQUENCE</scope>
    <source>
        <strain evidence="1">PB745_01</strain>
        <tissue evidence="1">Gill</tissue>
    </source>
</reference>
<gene>
    <name evidence="1" type="ORF">Pcinc_003496</name>
</gene>
<dbReference type="AlphaFoldDB" id="A0AAE1L1A7"/>
<evidence type="ECO:0000313" key="2">
    <source>
        <dbReference type="Proteomes" id="UP001286313"/>
    </source>
</evidence>
<keyword evidence="2" id="KW-1185">Reference proteome</keyword>
<proteinExistence type="predicted"/>
<organism evidence="1 2">
    <name type="scientific">Petrolisthes cinctipes</name>
    <name type="common">Flat porcelain crab</name>
    <dbReference type="NCBI Taxonomy" id="88211"/>
    <lineage>
        <taxon>Eukaryota</taxon>
        <taxon>Metazoa</taxon>
        <taxon>Ecdysozoa</taxon>
        <taxon>Arthropoda</taxon>
        <taxon>Crustacea</taxon>
        <taxon>Multicrustacea</taxon>
        <taxon>Malacostraca</taxon>
        <taxon>Eumalacostraca</taxon>
        <taxon>Eucarida</taxon>
        <taxon>Decapoda</taxon>
        <taxon>Pleocyemata</taxon>
        <taxon>Anomura</taxon>
        <taxon>Galatheoidea</taxon>
        <taxon>Porcellanidae</taxon>
        <taxon>Petrolisthes</taxon>
    </lineage>
</organism>